<evidence type="ECO:0000256" key="1">
    <source>
        <dbReference type="SAM" id="SignalP"/>
    </source>
</evidence>
<feature type="signal peptide" evidence="1">
    <location>
        <begin position="1"/>
        <end position="23"/>
    </location>
</feature>
<protein>
    <submittedName>
        <fullName evidence="2">Uncharacterized protein</fullName>
    </submittedName>
</protein>
<name>A0A1F8EI76_9BACT</name>
<proteinExistence type="predicted"/>
<keyword evidence="1" id="KW-0732">Signal</keyword>
<accession>A0A1F8EI76</accession>
<evidence type="ECO:0000313" key="3">
    <source>
        <dbReference type="Proteomes" id="UP000177117"/>
    </source>
</evidence>
<gene>
    <name evidence="2" type="ORF">A2650_01625</name>
</gene>
<evidence type="ECO:0000313" key="2">
    <source>
        <dbReference type="EMBL" id="OGN00524.1"/>
    </source>
</evidence>
<organism evidence="2 3">
    <name type="scientific">Candidatus Yanofskybacteria bacterium RIFCSPHIGHO2_01_FULL_41_53</name>
    <dbReference type="NCBI Taxonomy" id="1802663"/>
    <lineage>
        <taxon>Bacteria</taxon>
        <taxon>Candidatus Yanofskyibacteriota</taxon>
    </lineage>
</organism>
<reference evidence="2 3" key="1">
    <citation type="journal article" date="2016" name="Nat. Commun.">
        <title>Thousands of microbial genomes shed light on interconnected biogeochemical processes in an aquifer system.</title>
        <authorList>
            <person name="Anantharaman K."/>
            <person name="Brown C.T."/>
            <person name="Hug L.A."/>
            <person name="Sharon I."/>
            <person name="Castelle C.J."/>
            <person name="Probst A.J."/>
            <person name="Thomas B.C."/>
            <person name="Singh A."/>
            <person name="Wilkins M.J."/>
            <person name="Karaoz U."/>
            <person name="Brodie E.L."/>
            <person name="Williams K.H."/>
            <person name="Hubbard S.S."/>
            <person name="Banfield J.F."/>
        </authorList>
    </citation>
    <scope>NUCLEOTIDE SEQUENCE [LARGE SCALE GENOMIC DNA]</scope>
</reference>
<comment type="caution">
    <text evidence="2">The sequence shown here is derived from an EMBL/GenBank/DDBJ whole genome shotgun (WGS) entry which is preliminary data.</text>
</comment>
<dbReference type="AlphaFoldDB" id="A0A1F8EI76"/>
<dbReference type="EMBL" id="MGJD01000020">
    <property type="protein sequence ID" value="OGN00524.1"/>
    <property type="molecule type" value="Genomic_DNA"/>
</dbReference>
<sequence>MRIGIFLAAILLILPGSVTPGEAQPQQVQTGSKELADWIMKLVLEKGHENEKLKRDLIKYDKTITKSSLERNPPRVIETSVYEIYGLNGNSFEKLKERNGQQIRNARSETSKLNFNDILLKRFDFDLKGEELMDGRGYYIISFKPKEPINSLPFDDRMDEGINRMTGSLYIDMEKFYLKRLEGRLTNSFTRIMNIFEMKDFSIKFEQEEFEKIIVPKHLELTYRYRVILGETHERLEYSYNNRSLNHPPAKP</sequence>
<feature type="chain" id="PRO_5009535343" evidence="1">
    <location>
        <begin position="24"/>
        <end position="252"/>
    </location>
</feature>
<dbReference type="Proteomes" id="UP000177117">
    <property type="component" value="Unassembled WGS sequence"/>
</dbReference>